<evidence type="ECO:0008006" key="6">
    <source>
        <dbReference type="Google" id="ProtNLM"/>
    </source>
</evidence>
<feature type="chain" id="PRO_5015186457" description="Lipocalin-like protein" evidence="1">
    <location>
        <begin position="23"/>
        <end position="238"/>
    </location>
</feature>
<gene>
    <name evidence="3" type="ORF">CLV93_109105</name>
    <name evidence="2" type="ORF">JCM18694_12790</name>
</gene>
<keyword evidence="1" id="KW-0732">Signal</keyword>
<reference evidence="2 5" key="2">
    <citation type="submission" date="2019-10" db="EMBL/GenBank/DDBJ databases">
        <title>Prolixibacter strains distinguished by the presence of nitrate reductase genes were adept at nitrate-dependent anaerobic corrosion of metallic iron and carbon steel.</title>
        <authorList>
            <person name="Iino T."/>
            <person name="Shono N."/>
            <person name="Ito K."/>
            <person name="Nakamura R."/>
            <person name="Sueoka K."/>
            <person name="Harayama S."/>
            <person name="Ohkuma M."/>
        </authorList>
    </citation>
    <scope>NUCLEOTIDE SEQUENCE [LARGE SCALE GENOMIC DNA]</scope>
    <source>
        <strain evidence="2 5">MIC1-1</strain>
    </source>
</reference>
<dbReference type="OrthoDB" id="1187383at2"/>
<dbReference type="RefSeq" id="WP_146142040.1">
    <property type="nucleotide sequence ID" value="NZ_BLAU01000001.1"/>
</dbReference>
<keyword evidence="5" id="KW-1185">Reference proteome</keyword>
<evidence type="ECO:0000313" key="4">
    <source>
        <dbReference type="Proteomes" id="UP000240621"/>
    </source>
</evidence>
<dbReference type="EMBL" id="BLAU01000001">
    <property type="protein sequence ID" value="GET21033.1"/>
    <property type="molecule type" value="Genomic_DNA"/>
</dbReference>
<proteinExistence type="predicted"/>
<evidence type="ECO:0000313" key="2">
    <source>
        <dbReference type="EMBL" id="GET21033.1"/>
    </source>
</evidence>
<evidence type="ECO:0000313" key="3">
    <source>
        <dbReference type="EMBL" id="PSK81499.1"/>
    </source>
</evidence>
<dbReference type="EMBL" id="PYGC01000009">
    <property type="protein sequence ID" value="PSK81499.1"/>
    <property type="molecule type" value="Genomic_DNA"/>
</dbReference>
<accession>A0A2P8C965</accession>
<sequence>MRLSIQSLMAIMLLLFSSNIYAQKSKITGFWAIETVSVGNQNMTPVAKWTKINADGSFQSGNGWLQNSQGSWSYDAENKIFTAVDPLGIKDEFGGFTVSFDNEKMYWQREEEGMPVKVTLSPIQKLPMAPADYLVGLWDLTEITKDHQSILKEFDSGNKHRLFIRWDRRYINFSPQGKKLTGYWHMNAHKPELTFLPHQEGEKPESWRIEVNKNELVMTGISDSNRGIERKYMRRNAF</sequence>
<feature type="signal peptide" evidence="1">
    <location>
        <begin position="1"/>
        <end position="22"/>
    </location>
</feature>
<dbReference type="Proteomes" id="UP000396862">
    <property type="component" value="Unassembled WGS sequence"/>
</dbReference>
<protein>
    <recommendedName>
        <fullName evidence="6">Lipocalin-like protein</fullName>
    </recommendedName>
</protein>
<evidence type="ECO:0000256" key="1">
    <source>
        <dbReference type="SAM" id="SignalP"/>
    </source>
</evidence>
<evidence type="ECO:0000313" key="5">
    <source>
        <dbReference type="Proteomes" id="UP000396862"/>
    </source>
</evidence>
<dbReference type="Proteomes" id="UP000240621">
    <property type="component" value="Unassembled WGS sequence"/>
</dbReference>
<name>A0A2P8C965_9BACT</name>
<dbReference type="AlphaFoldDB" id="A0A2P8C965"/>
<organism evidence="3 4">
    <name type="scientific">Prolixibacter denitrificans</name>
    <dbReference type="NCBI Taxonomy" id="1541063"/>
    <lineage>
        <taxon>Bacteria</taxon>
        <taxon>Pseudomonadati</taxon>
        <taxon>Bacteroidota</taxon>
        <taxon>Bacteroidia</taxon>
        <taxon>Marinilabiliales</taxon>
        <taxon>Prolixibacteraceae</taxon>
        <taxon>Prolixibacter</taxon>
    </lineage>
</organism>
<comment type="caution">
    <text evidence="3">The sequence shown here is derived from an EMBL/GenBank/DDBJ whole genome shotgun (WGS) entry which is preliminary data.</text>
</comment>
<reference evidence="3 4" key="1">
    <citation type="submission" date="2018-03" db="EMBL/GenBank/DDBJ databases">
        <title>Genomic Encyclopedia of Archaeal and Bacterial Type Strains, Phase II (KMG-II): from individual species to whole genera.</title>
        <authorList>
            <person name="Goeker M."/>
        </authorList>
    </citation>
    <scope>NUCLEOTIDE SEQUENCE [LARGE SCALE GENOMIC DNA]</scope>
    <source>
        <strain evidence="3 4">DSM 27267</strain>
    </source>
</reference>